<dbReference type="PANTHER" id="PTHR33162">
    <property type="entry name" value="SEC-INDEPENDENT PROTEIN TRANSLOCASE PROTEIN TATA, CHLOROPLASTIC"/>
    <property type="match status" value="1"/>
</dbReference>
<comment type="subunit">
    <text evidence="9">The Tat system comprises two distinct complexes: a TatABC complex, containing multiple copies of TatA, TatB and TatC subunits, and a separate TatA complex, containing only TatA subunits. Substrates initially bind to the TatABC complex, which probably triggers association of the separate TatA complex to form the active translocon.</text>
</comment>
<evidence type="ECO:0000256" key="8">
    <source>
        <dbReference type="ARBA" id="ARBA00023136"/>
    </source>
</evidence>
<dbReference type="OrthoDB" id="7206969at2"/>
<evidence type="ECO:0000313" key="12">
    <source>
        <dbReference type="EMBL" id="RBO95147.1"/>
    </source>
</evidence>
<proteinExistence type="inferred from homology"/>
<comment type="caution">
    <text evidence="12">The sequence shown here is derived from an EMBL/GenBank/DDBJ whole genome shotgun (WGS) entry which is preliminary data.</text>
</comment>
<keyword evidence="7 9" id="KW-0811">Translocation</keyword>
<dbReference type="PANTHER" id="PTHR33162:SF1">
    <property type="entry name" value="SEC-INDEPENDENT PROTEIN TRANSLOCASE PROTEIN TATA, CHLOROPLASTIC"/>
    <property type="match status" value="1"/>
</dbReference>
<feature type="region of interest" description="Disordered" evidence="10">
    <location>
        <begin position="89"/>
        <end position="211"/>
    </location>
</feature>
<feature type="compositionally biased region" description="Low complexity" evidence="10">
    <location>
        <begin position="189"/>
        <end position="202"/>
    </location>
</feature>
<evidence type="ECO:0000313" key="13">
    <source>
        <dbReference type="Proteomes" id="UP000252893"/>
    </source>
</evidence>
<keyword evidence="3 9" id="KW-1003">Cell membrane</keyword>
<dbReference type="Gene3D" id="1.20.5.3310">
    <property type="match status" value="1"/>
</dbReference>
<organism evidence="12 13">
    <name type="scientific">Pseudochrobactrum asaccharolyticum</name>
    <dbReference type="NCBI Taxonomy" id="354351"/>
    <lineage>
        <taxon>Bacteria</taxon>
        <taxon>Pseudomonadati</taxon>
        <taxon>Pseudomonadota</taxon>
        <taxon>Alphaproteobacteria</taxon>
        <taxon>Hyphomicrobiales</taxon>
        <taxon>Brucellaceae</taxon>
        <taxon>Pseudochrobactrum</taxon>
    </lineage>
</organism>
<evidence type="ECO:0000256" key="5">
    <source>
        <dbReference type="ARBA" id="ARBA00022927"/>
    </source>
</evidence>
<keyword evidence="8 9" id="KW-0472">Membrane</keyword>
<dbReference type="Pfam" id="PF02416">
    <property type="entry name" value="TatA_B_E"/>
    <property type="match status" value="1"/>
</dbReference>
<evidence type="ECO:0000256" key="6">
    <source>
        <dbReference type="ARBA" id="ARBA00022989"/>
    </source>
</evidence>
<dbReference type="RefSeq" id="WP_113944966.1">
    <property type="nucleotide sequence ID" value="NZ_JBHEEG010000001.1"/>
</dbReference>
<keyword evidence="6 9" id="KW-1133">Transmembrane helix</keyword>
<comment type="subcellular location">
    <subcellularLocation>
        <location evidence="9">Cell membrane</location>
        <topology evidence="9">Single-pass membrane protein</topology>
    </subcellularLocation>
    <subcellularLocation>
        <location evidence="1">Membrane</location>
        <topology evidence="1">Single-pass membrane protein</topology>
    </subcellularLocation>
</comment>
<accession>A0A366DYL6</accession>
<feature type="compositionally biased region" description="Low complexity" evidence="10">
    <location>
        <begin position="169"/>
        <end position="181"/>
    </location>
</feature>
<sequence length="211" mass="22568">MLDIGWSELLVIAVVMIVVVGPKDLPKMLRAFGKATAKLRATASEFRTHFDEAMREAELDEVKKTIDGVKQYDPRKTVTDIFEPVRTAGDDLRNSLNNASPKPDETPAVPMDSPLDLSEMKEEEVKAAPVAQPATTKAAAAPVAAEPVKKATKPRVEKAISEPAEKPAVKPAPKKTAAAKPAEPKKAASKQAATPRAKPAAKTTKKTGTEQ</sequence>
<dbReference type="NCBIfam" id="TIGR01410">
    <property type="entry name" value="tatB"/>
    <property type="match status" value="1"/>
</dbReference>
<gene>
    <name evidence="9" type="primary">tatB</name>
    <name evidence="12" type="ORF">DFR47_104516</name>
</gene>
<dbReference type="GO" id="GO:0008320">
    <property type="term" value="F:protein transmembrane transporter activity"/>
    <property type="evidence" value="ECO:0007669"/>
    <property type="project" value="UniProtKB-UniRule"/>
</dbReference>
<dbReference type="EMBL" id="QNRH01000004">
    <property type="protein sequence ID" value="RBO95147.1"/>
    <property type="molecule type" value="Genomic_DNA"/>
</dbReference>
<evidence type="ECO:0000256" key="3">
    <source>
        <dbReference type="ARBA" id="ARBA00022475"/>
    </source>
</evidence>
<reference evidence="12 13" key="1">
    <citation type="submission" date="2018-06" db="EMBL/GenBank/DDBJ databases">
        <title>Genomic Encyclopedia of Type Strains, Phase IV (KMG-IV): sequencing the most valuable type-strain genomes for metagenomic binning, comparative biology and taxonomic classification.</title>
        <authorList>
            <person name="Goeker M."/>
        </authorList>
    </citation>
    <scope>NUCLEOTIDE SEQUENCE [LARGE SCALE GENOMIC DNA]</scope>
    <source>
        <strain evidence="12 13">DSM 25619</strain>
    </source>
</reference>
<keyword evidence="5 9" id="KW-0653">Protein transport</keyword>
<evidence type="ECO:0000256" key="4">
    <source>
        <dbReference type="ARBA" id="ARBA00022692"/>
    </source>
</evidence>
<evidence type="ECO:0000256" key="11">
    <source>
        <dbReference type="SAM" id="Phobius"/>
    </source>
</evidence>
<evidence type="ECO:0000256" key="9">
    <source>
        <dbReference type="HAMAP-Rule" id="MF_00237"/>
    </source>
</evidence>
<dbReference type="PRINTS" id="PR01506">
    <property type="entry name" value="TATBPROTEIN"/>
</dbReference>
<feature type="compositionally biased region" description="Low complexity" evidence="10">
    <location>
        <begin position="127"/>
        <end position="146"/>
    </location>
</feature>
<dbReference type="InterPro" id="IPR003369">
    <property type="entry name" value="TatA/B/E"/>
</dbReference>
<name>A0A366DYL6_9HYPH</name>
<keyword evidence="13" id="KW-1185">Reference proteome</keyword>
<evidence type="ECO:0000256" key="7">
    <source>
        <dbReference type="ARBA" id="ARBA00023010"/>
    </source>
</evidence>
<feature type="transmembrane region" description="Helical" evidence="11">
    <location>
        <begin position="6"/>
        <end position="25"/>
    </location>
</feature>
<keyword evidence="4 9" id="KW-0812">Transmembrane</keyword>
<dbReference type="InterPro" id="IPR018448">
    <property type="entry name" value="TatB"/>
</dbReference>
<dbReference type="Proteomes" id="UP000252893">
    <property type="component" value="Unassembled WGS sequence"/>
</dbReference>
<evidence type="ECO:0000256" key="1">
    <source>
        <dbReference type="ARBA" id="ARBA00004167"/>
    </source>
</evidence>
<keyword evidence="2 9" id="KW-0813">Transport</keyword>
<comment type="similarity">
    <text evidence="9">Belongs to the TatB family.</text>
</comment>
<evidence type="ECO:0000256" key="2">
    <source>
        <dbReference type="ARBA" id="ARBA00022448"/>
    </source>
</evidence>
<dbReference type="GO" id="GO:0043953">
    <property type="term" value="P:protein transport by the Tat complex"/>
    <property type="evidence" value="ECO:0007669"/>
    <property type="project" value="UniProtKB-UniRule"/>
</dbReference>
<feature type="compositionally biased region" description="Basic and acidic residues" evidence="10">
    <location>
        <begin position="154"/>
        <end position="168"/>
    </location>
</feature>
<comment type="function">
    <text evidence="9">Part of the twin-arginine translocation (Tat) system that transports large folded proteins containing a characteristic twin-arginine motif in their signal peptide across membranes. Together with TatC, TatB is part of a receptor directly interacting with Tat signal peptides. TatB may form an oligomeric binding site that transiently accommodates folded Tat precursor proteins before their translocation.</text>
</comment>
<dbReference type="GO" id="GO:0033281">
    <property type="term" value="C:TAT protein transport complex"/>
    <property type="evidence" value="ECO:0007669"/>
    <property type="project" value="UniProtKB-UniRule"/>
</dbReference>
<dbReference type="HAMAP" id="MF_00237">
    <property type="entry name" value="TatB"/>
    <property type="match status" value="1"/>
</dbReference>
<evidence type="ECO:0000256" key="10">
    <source>
        <dbReference type="SAM" id="MobiDB-lite"/>
    </source>
</evidence>
<dbReference type="AlphaFoldDB" id="A0A366DYL6"/>
<protein>
    <recommendedName>
        <fullName evidence="9">Sec-independent protein translocase protein TatB</fullName>
    </recommendedName>
</protein>